<keyword evidence="2" id="KW-1185">Reference proteome</keyword>
<reference evidence="1 2" key="1">
    <citation type="journal article" date="2021" name="Elife">
        <title>Chloroplast acquisition without the gene transfer in kleptoplastic sea slugs, Plakobranchus ocellatus.</title>
        <authorList>
            <person name="Maeda T."/>
            <person name="Takahashi S."/>
            <person name="Yoshida T."/>
            <person name="Shimamura S."/>
            <person name="Takaki Y."/>
            <person name="Nagai Y."/>
            <person name="Toyoda A."/>
            <person name="Suzuki Y."/>
            <person name="Arimoto A."/>
            <person name="Ishii H."/>
            <person name="Satoh N."/>
            <person name="Nishiyama T."/>
            <person name="Hasebe M."/>
            <person name="Maruyama T."/>
            <person name="Minagawa J."/>
            <person name="Obokata J."/>
            <person name="Shigenobu S."/>
        </authorList>
    </citation>
    <scope>NUCLEOTIDE SEQUENCE [LARGE SCALE GENOMIC DNA]</scope>
</reference>
<dbReference type="InterPro" id="IPR016187">
    <property type="entry name" value="CTDL_fold"/>
</dbReference>
<dbReference type="AlphaFoldDB" id="A0AAV4H993"/>
<dbReference type="InterPro" id="IPR016186">
    <property type="entry name" value="C-type_lectin-like/link_sf"/>
</dbReference>
<evidence type="ECO:0000313" key="1">
    <source>
        <dbReference type="EMBL" id="GFR93631.1"/>
    </source>
</evidence>
<evidence type="ECO:0000313" key="2">
    <source>
        <dbReference type="Proteomes" id="UP000762676"/>
    </source>
</evidence>
<organism evidence="1 2">
    <name type="scientific">Elysia marginata</name>
    <dbReference type="NCBI Taxonomy" id="1093978"/>
    <lineage>
        <taxon>Eukaryota</taxon>
        <taxon>Metazoa</taxon>
        <taxon>Spiralia</taxon>
        <taxon>Lophotrochozoa</taxon>
        <taxon>Mollusca</taxon>
        <taxon>Gastropoda</taxon>
        <taxon>Heterobranchia</taxon>
        <taxon>Euthyneura</taxon>
        <taxon>Panpulmonata</taxon>
        <taxon>Sacoglossa</taxon>
        <taxon>Placobranchoidea</taxon>
        <taxon>Plakobranchidae</taxon>
        <taxon>Elysia</taxon>
    </lineage>
</organism>
<sequence>MNNSIIEQKASPRPSSSPVACLAGYFKSPSSGSCIKLHQEKKTWREAEIVCQADGGNLVKIRDRVMNKLLLARHGRSTFNILKRRYWHCEVQGSQRNHPKQQAGTRRALTKLDVNKAAGPDVNKAAGPNNIKPRVLKTCSNQLASIFTFIFNLSLDTLTIPLFQTVNNHTDAEETFPTNNE</sequence>
<dbReference type="Gene3D" id="3.10.100.10">
    <property type="entry name" value="Mannose-Binding Protein A, subunit A"/>
    <property type="match status" value="1"/>
</dbReference>
<dbReference type="SUPFAM" id="SSF56436">
    <property type="entry name" value="C-type lectin-like"/>
    <property type="match status" value="1"/>
</dbReference>
<proteinExistence type="predicted"/>
<dbReference type="EMBL" id="BMAT01012507">
    <property type="protein sequence ID" value="GFR93631.1"/>
    <property type="molecule type" value="Genomic_DNA"/>
</dbReference>
<protein>
    <submittedName>
        <fullName evidence="1">Non-LTR (Long terminal repeat) retrotransposon and domain-containing protein</fullName>
    </submittedName>
</protein>
<dbReference type="Proteomes" id="UP000762676">
    <property type="component" value="Unassembled WGS sequence"/>
</dbReference>
<gene>
    <name evidence="1" type="ORF">ElyMa_006230200</name>
</gene>
<accession>A0AAV4H993</accession>
<dbReference type="CDD" id="cd00037">
    <property type="entry name" value="CLECT"/>
    <property type="match status" value="1"/>
</dbReference>
<comment type="caution">
    <text evidence="1">The sequence shown here is derived from an EMBL/GenBank/DDBJ whole genome shotgun (WGS) entry which is preliminary data.</text>
</comment>
<name>A0AAV4H993_9GAST</name>